<dbReference type="PRINTS" id="PR01490">
    <property type="entry name" value="RTXTOXIND"/>
</dbReference>
<dbReference type="EMBL" id="BMYU01000002">
    <property type="protein sequence ID" value="GGX35012.1"/>
    <property type="molecule type" value="Genomic_DNA"/>
</dbReference>
<dbReference type="PANTHER" id="PTHR30469">
    <property type="entry name" value="MULTIDRUG RESISTANCE PROTEIN MDTA"/>
    <property type="match status" value="1"/>
</dbReference>
<organism evidence="4 5">
    <name type="scientific">Undibacterium squillarum</name>
    <dbReference type="NCBI Taxonomy" id="1131567"/>
    <lineage>
        <taxon>Bacteria</taxon>
        <taxon>Pseudomonadati</taxon>
        <taxon>Pseudomonadota</taxon>
        <taxon>Betaproteobacteria</taxon>
        <taxon>Burkholderiales</taxon>
        <taxon>Oxalobacteraceae</taxon>
        <taxon>Undibacterium</taxon>
    </lineage>
</organism>
<evidence type="ECO:0000259" key="2">
    <source>
        <dbReference type="Pfam" id="PF25917"/>
    </source>
</evidence>
<dbReference type="SUPFAM" id="SSF111369">
    <property type="entry name" value="HlyD-like secretion proteins"/>
    <property type="match status" value="1"/>
</dbReference>
<dbReference type="InterPro" id="IPR058636">
    <property type="entry name" value="Beta-barrel_YknX"/>
</dbReference>
<name>A0ABQ2XUJ4_9BURK</name>
<keyword evidence="5" id="KW-1185">Reference proteome</keyword>
<sequence>MYYKRADSEVIAEVSKAETGAIKSAFFTSGMMTYKTQAKLSPELIAKVSQIYVSEGQAVKAGQLLIKLDDAPVKAELEQAQVQVMQAVIEWERTKTESDMRQREARRQKELLEAGMVRADAYEPYRQTAEAAALRADYAQKAILLAKAVVAQRLKTLEKTEIRSPIDGIVIASPIKVGETAIASSVNLAGSSLMTVADPNSIMVETQIAEFDIGRIRLNQTANITTRAIPNEVFTGKISSIARVTSGDGKTGADAKSLKTVAVQIMLDRSHPEFISGMSCDVALTEAVQKNAVVIPLTALRVESDASVVQFDQQKRSYYVWQVKNRQAVKVPLELGYADEFRQEVRKGLKAGDEIITGPAAYLETLKDGMRINTVSKK</sequence>
<dbReference type="Pfam" id="PF25917">
    <property type="entry name" value="BSH_RND"/>
    <property type="match status" value="1"/>
</dbReference>
<proteinExistence type="inferred from homology"/>
<dbReference type="Pfam" id="PF25990">
    <property type="entry name" value="Beta-barrel_YknX"/>
    <property type="match status" value="1"/>
</dbReference>
<evidence type="ECO:0000313" key="4">
    <source>
        <dbReference type="EMBL" id="GGX35012.1"/>
    </source>
</evidence>
<comment type="similarity">
    <text evidence="1">Belongs to the membrane fusion protein (MFP) (TC 8.A.1) family.</text>
</comment>
<dbReference type="Gene3D" id="2.40.420.20">
    <property type="match status" value="1"/>
</dbReference>
<evidence type="ECO:0000256" key="1">
    <source>
        <dbReference type="ARBA" id="ARBA00009477"/>
    </source>
</evidence>
<evidence type="ECO:0000313" key="5">
    <source>
        <dbReference type="Proteomes" id="UP000653343"/>
    </source>
</evidence>
<dbReference type="PANTHER" id="PTHR30469:SF33">
    <property type="entry name" value="SLR1207 PROTEIN"/>
    <property type="match status" value="1"/>
</dbReference>
<dbReference type="NCBIfam" id="TIGR01730">
    <property type="entry name" value="RND_mfp"/>
    <property type="match status" value="1"/>
</dbReference>
<accession>A0ABQ2XUJ4</accession>
<reference evidence="5" key="1">
    <citation type="journal article" date="2019" name="Int. J. Syst. Evol. Microbiol.">
        <title>The Global Catalogue of Microorganisms (GCM) 10K type strain sequencing project: providing services to taxonomists for standard genome sequencing and annotation.</title>
        <authorList>
            <consortium name="The Broad Institute Genomics Platform"/>
            <consortium name="The Broad Institute Genome Sequencing Center for Infectious Disease"/>
            <person name="Wu L."/>
            <person name="Ma J."/>
        </authorList>
    </citation>
    <scope>NUCLEOTIDE SEQUENCE [LARGE SCALE GENOMIC DNA]</scope>
    <source>
        <strain evidence="5">KCTC 23917</strain>
    </source>
</reference>
<dbReference type="InterPro" id="IPR006143">
    <property type="entry name" value="RND_pump_MFP"/>
</dbReference>
<gene>
    <name evidence="4" type="ORF">GCM10010946_10400</name>
</gene>
<dbReference type="Gene3D" id="2.40.30.170">
    <property type="match status" value="1"/>
</dbReference>
<feature type="domain" description="YknX-like beta-barrel" evidence="3">
    <location>
        <begin position="203"/>
        <end position="280"/>
    </location>
</feature>
<dbReference type="InterPro" id="IPR058625">
    <property type="entry name" value="MdtA-like_BSH"/>
</dbReference>
<protein>
    <submittedName>
        <fullName evidence="4">RND transporter</fullName>
    </submittedName>
</protein>
<comment type="caution">
    <text evidence="4">The sequence shown here is derived from an EMBL/GenBank/DDBJ whole genome shotgun (WGS) entry which is preliminary data.</text>
</comment>
<dbReference type="Proteomes" id="UP000653343">
    <property type="component" value="Unassembled WGS sequence"/>
</dbReference>
<feature type="domain" description="Multidrug resistance protein MdtA-like barrel-sandwich hybrid" evidence="2">
    <location>
        <begin position="46"/>
        <end position="184"/>
    </location>
</feature>
<evidence type="ECO:0000259" key="3">
    <source>
        <dbReference type="Pfam" id="PF25990"/>
    </source>
</evidence>
<dbReference type="Gene3D" id="2.40.50.100">
    <property type="match status" value="2"/>
</dbReference>